<accession>A0A7H4MVY9</accession>
<protein>
    <submittedName>
        <fullName evidence="1">Glycerol dehydrogenase</fullName>
    </submittedName>
</protein>
<sequence length="96" mass="10626">MHDWLHGEKVGFGLLVQSLMESYNGQPELQLLGLLRQYGAPLALPPLNGDRDTIIAAIAREVKFSTENADRLPFSVAAENIEKALRATEVHHYSQG</sequence>
<evidence type="ECO:0000313" key="2">
    <source>
        <dbReference type="Proteomes" id="UP000255050"/>
    </source>
</evidence>
<organism evidence="1 2">
    <name type="scientific">Klebsiella michiganensis</name>
    <dbReference type="NCBI Taxonomy" id="1134687"/>
    <lineage>
        <taxon>Bacteria</taxon>
        <taxon>Pseudomonadati</taxon>
        <taxon>Pseudomonadota</taxon>
        <taxon>Gammaproteobacteria</taxon>
        <taxon>Enterobacterales</taxon>
        <taxon>Enterobacteriaceae</taxon>
        <taxon>Klebsiella/Raoultella group</taxon>
        <taxon>Klebsiella</taxon>
    </lineage>
</organism>
<dbReference type="Gene3D" id="1.20.1090.10">
    <property type="entry name" value="Dehydroquinate synthase-like - alpha domain"/>
    <property type="match status" value="1"/>
</dbReference>
<dbReference type="AlphaFoldDB" id="A0A7H4MVY9"/>
<proteinExistence type="predicted"/>
<name>A0A7H4MVY9_9ENTR</name>
<evidence type="ECO:0000313" key="1">
    <source>
        <dbReference type="EMBL" id="STT07252.1"/>
    </source>
</evidence>
<dbReference type="Proteomes" id="UP000255050">
    <property type="component" value="Unassembled WGS sequence"/>
</dbReference>
<dbReference type="EMBL" id="UGJR01000006">
    <property type="protein sequence ID" value="STT07252.1"/>
    <property type="molecule type" value="Genomic_DNA"/>
</dbReference>
<comment type="caution">
    <text evidence="1">The sequence shown here is derived from an EMBL/GenBank/DDBJ whole genome shotgun (WGS) entry which is preliminary data.</text>
</comment>
<reference evidence="1 2" key="1">
    <citation type="submission" date="2018-06" db="EMBL/GenBank/DDBJ databases">
        <authorList>
            <consortium name="Pathogen Informatics"/>
            <person name="Doyle S."/>
        </authorList>
    </citation>
    <scope>NUCLEOTIDE SEQUENCE [LARGE SCALE GENOMIC DNA]</scope>
    <source>
        <strain evidence="1 2">NCTC11694</strain>
    </source>
</reference>
<dbReference type="SUPFAM" id="SSF56796">
    <property type="entry name" value="Dehydroquinate synthase-like"/>
    <property type="match status" value="1"/>
</dbReference>
<gene>
    <name evidence="1" type="ORF">NCTC11694_06855</name>
</gene>